<dbReference type="EnsemblMetazoa" id="Aqu2.1.40990_001">
    <property type="protein sequence ID" value="Aqu2.1.40990_001"/>
    <property type="gene ID" value="Aqu2.1.40990"/>
</dbReference>
<reference evidence="1" key="1">
    <citation type="submission" date="2017-05" db="UniProtKB">
        <authorList>
            <consortium name="EnsemblMetazoa"/>
        </authorList>
    </citation>
    <scope>IDENTIFICATION</scope>
</reference>
<dbReference type="InParanoid" id="A0A1X7VMC6"/>
<proteinExistence type="predicted"/>
<protein>
    <submittedName>
        <fullName evidence="1">Uncharacterized protein</fullName>
    </submittedName>
</protein>
<sequence>SQCNCVYPAIALLITGRRRVKVMASWLHIISYFQ</sequence>
<organism evidence="1">
    <name type="scientific">Amphimedon queenslandica</name>
    <name type="common">Sponge</name>
    <dbReference type="NCBI Taxonomy" id="400682"/>
    <lineage>
        <taxon>Eukaryota</taxon>
        <taxon>Metazoa</taxon>
        <taxon>Porifera</taxon>
        <taxon>Demospongiae</taxon>
        <taxon>Heteroscleromorpha</taxon>
        <taxon>Haplosclerida</taxon>
        <taxon>Niphatidae</taxon>
        <taxon>Amphimedon</taxon>
    </lineage>
</organism>
<accession>A0A1X7VMC6</accession>
<dbReference type="AlphaFoldDB" id="A0A1X7VMC6"/>
<evidence type="ECO:0000313" key="1">
    <source>
        <dbReference type="EnsemblMetazoa" id="Aqu2.1.40990_001"/>
    </source>
</evidence>
<name>A0A1X7VMC6_AMPQE</name>